<dbReference type="FunFam" id="1.10.840.10:FF:000009">
    <property type="entry name" value="rap guanine nucleotide exchange factor 1"/>
    <property type="match status" value="1"/>
</dbReference>
<dbReference type="InterPro" id="IPR001895">
    <property type="entry name" value="RASGEF_cat_dom"/>
</dbReference>
<dbReference type="RefSeq" id="XP_008287555.1">
    <property type="nucleotide sequence ID" value="XM_008289333.1"/>
</dbReference>
<dbReference type="SMART" id="SM00147">
    <property type="entry name" value="RasGEF"/>
    <property type="match status" value="1"/>
</dbReference>
<feature type="compositionally biased region" description="Basic and acidic residues" evidence="4">
    <location>
        <begin position="51"/>
        <end position="64"/>
    </location>
</feature>
<feature type="compositionally biased region" description="Pro residues" evidence="4">
    <location>
        <begin position="185"/>
        <end position="194"/>
    </location>
</feature>
<dbReference type="CTD" id="394101"/>
<evidence type="ECO:0000313" key="7">
    <source>
        <dbReference type="Proteomes" id="UP000694891"/>
    </source>
</evidence>
<dbReference type="Pfam" id="PF00617">
    <property type="entry name" value="RasGEF"/>
    <property type="match status" value="1"/>
</dbReference>
<dbReference type="CDD" id="cd06224">
    <property type="entry name" value="REM"/>
    <property type="match status" value="1"/>
</dbReference>
<dbReference type="GO" id="GO:0007265">
    <property type="term" value="P:Ras protein signal transduction"/>
    <property type="evidence" value="ECO:0007669"/>
    <property type="project" value="TreeGrafter"/>
</dbReference>
<dbReference type="PROSITE" id="PS50212">
    <property type="entry name" value="RASGEF_NTER"/>
    <property type="match status" value="1"/>
</dbReference>
<evidence type="ECO:0000256" key="2">
    <source>
        <dbReference type="ARBA" id="ARBA00083313"/>
    </source>
</evidence>
<dbReference type="InterPro" id="IPR008937">
    <property type="entry name" value="Ras-like_GEF"/>
</dbReference>
<feature type="compositionally biased region" description="Polar residues" evidence="4">
    <location>
        <begin position="410"/>
        <end position="433"/>
    </location>
</feature>
<feature type="region of interest" description="Disordered" evidence="4">
    <location>
        <begin position="571"/>
        <end position="607"/>
    </location>
</feature>
<feature type="compositionally biased region" description="Low complexity" evidence="4">
    <location>
        <begin position="383"/>
        <end position="396"/>
    </location>
</feature>
<gene>
    <name evidence="8" type="primary">rapgef1b</name>
</gene>
<dbReference type="InterPro" id="IPR000651">
    <property type="entry name" value="Ras-like_Gua-exchang_fac_N"/>
</dbReference>
<feature type="region of interest" description="Disordered" evidence="4">
    <location>
        <begin position="633"/>
        <end position="671"/>
    </location>
</feature>
<dbReference type="CDD" id="cd00155">
    <property type="entry name" value="RasGEF"/>
    <property type="match status" value="1"/>
</dbReference>
<feature type="compositionally biased region" description="Acidic residues" evidence="4">
    <location>
        <begin position="662"/>
        <end position="671"/>
    </location>
</feature>
<evidence type="ECO:0000259" key="6">
    <source>
        <dbReference type="PROSITE" id="PS50212"/>
    </source>
</evidence>
<keyword evidence="1 3" id="KW-0344">Guanine-nucleotide releasing factor</keyword>
<accession>A0A9Y4K437</accession>
<feature type="domain" description="Ras-GEF" evidence="5">
    <location>
        <begin position="843"/>
        <end position="1067"/>
    </location>
</feature>
<dbReference type="PANTHER" id="PTHR23113">
    <property type="entry name" value="GUANINE NUCLEOTIDE EXCHANGE FACTOR"/>
    <property type="match status" value="1"/>
</dbReference>
<dbReference type="Proteomes" id="UP000694891">
    <property type="component" value="Unplaced"/>
</dbReference>
<feature type="region of interest" description="Disordered" evidence="4">
    <location>
        <begin position="177"/>
        <end position="490"/>
    </location>
</feature>
<evidence type="ECO:0000313" key="8">
    <source>
        <dbReference type="RefSeq" id="XP_008287555.1"/>
    </source>
</evidence>
<feature type="compositionally biased region" description="Basic residues" evidence="4">
    <location>
        <begin position="29"/>
        <end position="41"/>
    </location>
</feature>
<feature type="domain" description="N-terminal Ras-GEF" evidence="6">
    <location>
        <begin position="691"/>
        <end position="813"/>
    </location>
</feature>
<feature type="compositionally biased region" description="Low complexity" evidence="4">
    <location>
        <begin position="219"/>
        <end position="231"/>
    </location>
</feature>
<feature type="compositionally biased region" description="Basic and acidic residues" evidence="4">
    <location>
        <begin position="647"/>
        <end position="657"/>
    </location>
</feature>
<feature type="region of interest" description="Disordered" evidence="4">
    <location>
        <begin position="20"/>
        <end position="64"/>
    </location>
</feature>
<name>A0A9Y4K437_9TELE</name>
<dbReference type="PROSITE" id="PS50009">
    <property type="entry name" value="RASGEF_CAT"/>
    <property type="match status" value="1"/>
</dbReference>
<dbReference type="PANTHER" id="PTHR23113:SF224">
    <property type="entry name" value="RAP GUANINE NUCLEOTIDE EXCHANGE FACTOR 1"/>
    <property type="match status" value="1"/>
</dbReference>
<dbReference type="GO" id="GO:0005886">
    <property type="term" value="C:plasma membrane"/>
    <property type="evidence" value="ECO:0007669"/>
    <property type="project" value="TreeGrafter"/>
</dbReference>
<evidence type="ECO:0000256" key="3">
    <source>
        <dbReference type="PROSITE-ProRule" id="PRU00168"/>
    </source>
</evidence>
<dbReference type="InterPro" id="IPR019804">
    <property type="entry name" value="Ras_G-nucl-exch_fac_CS"/>
</dbReference>
<evidence type="ECO:0000259" key="5">
    <source>
        <dbReference type="PROSITE" id="PS50009"/>
    </source>
</evidence>
<reference evidence="8" key="1">
    <citation type="submission" date="2025-08" db="UniProtKB">
        <authorList>
            <consortium name="RefSeq"/>
        </authorList>
    </citation>
    <scope>IDENTIFICATION</scope>
</reference>
<sequence>MSRKIESKQDSQRSHLSTFTMILKDKFHSPKIKRTPSKKGKQLQPEPAAKSTEKPANKKVSRLEEHEKEVVSALRYFKTIVDKMVVEKKVLEMLPGSASKVLEAILPLVQVEARIQHSSALSSCHSRVYQSLANLIRWADQVMLDGIDLEDKENVASVTTVIKAVLDGVKELVKLTIEKQEQPSPTTPNKPAPPATTAESSVSSEMPLIDREQEVSNKPAPAATPAEAAPEIPDEDVAPPKPPLPEAKMAELSPPPALPPKKRQSAPSPTPVAVVAPMSRGSSLPCSDHRQEYEQEFLQRRFSGGSHSYGGDSPRLSPCSSMGKLSKSDEQLSSMEQDSGQCSRNTSCETLDNTENYDPDYDFLHQDLSAGDNLPPIPVGGCLSPLPESHSESSSPVPGQHPTHPRFSAPPTQQPEYWTPQPNQTNPLQSSRISAPPALPLKKRRSTQTSPFPDGGSRVLYERYPSQYDNLSEEELHPTPPFPLFTPISPMPQTNGGMFVAQYVASENADVPASPPPLPEKKSRHILQYMQFVEDYSEPQPSVFYQMPQSESIYEQRNKRFQEVYGFNDSFSSTDSVHEPLQPPALPPKQRQLSESANDEGGEGEYVNLYSSSQANGELPLPLRETIAADDVLQDPAPQTPSTNNKEGLDKERRQKSTESAGSDEEDVDELSLIDHKEIMSRITLKQENDDGPDVRAGSGDILLVHATETDRKDLVLYCEAFLTTYRTFITPEDLIKKLHYRYTTFCHSPDTVKKRVSKNTFFVLVRVVDELCLVELTEDILKQLMDLVFTLVCNGELSLARVLRKNILDKVEQKKLLRYTNSLKPLAARGVSARPGTLHDFRSHEIADQLTLLDAELFYKIEIPEVLLWAKEQNEEKSPNLTQFTEHFNNMSYWVRSLIIQQEKAQDREKLLLKFIKIMKHLRKLNNFNSYLAILSALDSAPIRRLEWQKQTSEGLEEYCTLIDSSSSFRAYRAALAEVEPPCIPYLGLILQDLTFVHLGNPDLIDGKVNFSKRWQQFNILDSMRRFQQVHYELKRNEDIVSFFNDFSDHLAEEALWELSLKIKPRNIARRKTDREEKT</sequence>
<dbReference type="Gene3D" id="1.20.870.10">
    <property type="entry name" value="Son of sevenless (SoS) protein Chain: S domain 1"/>
    <property type="match status" value="1"/>
</dbReference>
<feature type="compositionally biased region" description="Basic and acidic residues" evidence="4">
    <location>
        <begin position="287"/>
        <end position="299"/>
    </location>
</feature>
<dbReference type="Pfam" id="PF00618">
    <property type="entry name" value="RasGEF_N"/>
    <property type="match status" value="1"/>
</dbReference>
<evidence type="ECO:0000256" key="1">
    <source>
        <dbReference type="ARBA" id="ARBA00022658"/>
    </source>
</evidence>
<keyword evidence="7" id="KW-1185">Reference proteome</keyword>
<dbReference type="Gene3D" id="1.10.840.10">
    <property type="entry name" value="Ras guanine-nucleotide exchange factors catalytic domain"/>
    <property type="match status" value="1"/>
</dbReference>
<dbReference type="SMART" id="SM00229">
    <property type="entry name" value="RasGEFN"/>
    <property type="match status" value="1"/>
</dbReference>
<evidence type="ECO:0000256" key="4">
    <source>
        <dbReference type="SAM" id="MobiDB-lite"/>
    </source>
</evidence>
<dbReference type="PROSITE" id="PS00720">
    <property type="entry name" value="RASGEF"/>
    <property type="match status" value="1"/>
</dbReference>
<dbReference type="AlphaFoldDB" id="A0A9Y4K437"/>
<organism evidence="7 8">
    <name type="scientific">Stegastes partitus</name>
    <name type="common">bicolor damselfish</name>
    <dbReference type="NCBI Taxonomy" id="144197"/>
    <lineage>
        <taxon>Eukaryota</taxon>
        <taxon>Metazoa</taxon>
        <taxon>Chordata</taxon>
        <taxon>Craniata</taxon>
        <taxon>Vertebrata</taxon>
        <taxon>Euteleostomi</taxon>
        <taxon>Actinopterygii</taxon>
        <taxon>Neopterygii</taxon>
        <taxon>Teleostei</taxon>
        <taxon>Neoteleostei</taxon>
        <taxon>Acanthomorphata</taxon>
        <taxon>Ovalentaria</taxon>
        <taxon>Pomacentridae</taxon>
        <taxon>Stegastes</taxon>
    </lineage>
</organism>
<feature type="compositionally biased region" description="Polar residues" evidence="4">
    <location>
        <begin position="331"/>
        <end position="354"/>
    </location>
</feature>
<protein>
    <recommendedName>
        <fullName evidence="2">CRK SH3-binding GNRP</fullName>
    </recommendedName>
</protein>
<dbReference type="GO" id="GO:0005085">
    <property type="term" value="F:guanyl-nucleotide exchange factor activity"/>
    <property type="evidence" value="ECO:0007669"/>
    <property type="project" value="UniProtKB-KW"/>
</dbReference>
<dbReference type="InterPro" id="IPR036964">
    <property type="entry name" value="RASGEF_cat_dom_sf"/>
</dbReference>
<dbReference type="InterPro" id="IPR023578">
    <property type="entry name" value="Ras_GEF_dom_sf"/>
</dbReference>
<proteinExistence type="predicted"/>
<feature type="compositionally biased region" description="Low complexity" evidence="4">
    <location>
        <begin position="265"/>
        <end position="279"/>
    </location>
</feature>
<dbReference type="SUPFAM" id="SSF48366">
    <property type="entry name" value="Ras GEF"/>
    <property type="match status" value="1"/>
</dbReference>